<keyword evidence="1" id="KW-0472">Membrane</keyword>
<proteinExistence type="predicted"/>
<feature type="transmembrane region" description="Helical" evidence="1">
    <location>
        <begin position="28"/>
        <end position="48"/>
    </location>
</feature>
<keyword evidence="1" id="KW-0812">Transmembrane</keyword>
<evidence type="ECO:0000313" key="3">
    <source>
        <dbReference type="Proteomes" id="UP000006729"/>
    </source>
</evidence>
<keyword evidence="3" id="KW-1185">Reference proteome</keyword>
<evidence type="ECO:0000256" key="1">
    <source>
        <dbReference type="SAM" id="Phobius"/>
    </source>
</evidence>
<feature type="transmembrane region" description="Helical" evidence="1">
    <location>
        <begin position="124"/>
        <end position="144"/>
    </location>
</feature>
<accession>A0A2K1Y6J1</accession>
<dbReference type="Proteomes" id="UP000006729">
    <property type="component" value="Chromosome 12"/>
</dbReference>
<dbReference type="InParanoid" id="A0A2K1Y6J1"/>
<gene>
    <name evidence="2" type="ORF">POPTR_012G000500</name>
</gene>
<name>A0A2K1Y6J1_POPTR</name>
<sequence>MVFRCVECRPVPTPPPPRVDEGGFSRRYPVFLPSVAFAFVFGGLPPLVELLAAWAWTVALAVTMERFAILAGLTTISKLNPGLFEVNGAGHGNRSIGSHAHGYDGESGLDTSNHRFKISISPQVRLAGCSIIMVLCFSLFPGVWSCSYAMLL</sequence>
<dbReference type="EMBL" id="CM009301">
    <property type="protein sequence ID" value="PNT08653.1"/>
    <property type="molecule type" value="Genomic_DNA"/>
</dbReference>
<evidence type="ECO:0000313" key="2">
    <source>
        <dbReference type="EMBL" id="PNT08653.1"/>
    </source>
</evidence>
<dbReference type="AlphaFoldDB" id="A0A2K1Y6J1"/>
<keyword evidence="1" id="KW-1133">Transmembrane helix</keyword>
<reference evidence="2 3" key="1">
    <citation type="journal article" date="2006" name="Science">
        <title>The genome of black cottonwood, Populus trichocarpa (Torr. &amp; Gray).</title>
        <authorList>
            <person name="Tuskan G.A."/>
            <person name="Difazio S."/>
            <person name="Jansson S."/>
            <person name="Bohlmann J."/>
            <person name="Grigoriev I."/>
            <person name="Hellsten U."/>
            <person name="Putnam N."/>
            <person name="Ralph S."/>
            <person name="Rombauts S."/>
            <person name="Salamov A."/>
            <person name="Schein J."/>
            <person name="Sterck L."/>
            <person name="Aerts A."/>
            <person name="Bhalerao R.R."/>
            <person name="Bhalerao R.P."/>
            <person name="Blaudez D."/>
            <person name="Boerjan W."/>
            <person name="Brun A."/>
            <person name="Brunner A."/>
            <person name="Busov V."/>
            <person name="Campbell M."/>
            <person name="Carlson J."/>
            <person name="Chalot M."/>
            <person name="Chapman J."/>
            <person name="Chen G.L."/>
            <person name="Cooper D."/>
            <person name="Coutinho P.M."/>
            <person name="Couturier J."/>
            <person name="Covert S."/>
            <person name="Cronk Q."/>
            <person name="Cunningham R."/>
            <person name="Davis J."/>
            <person name="Degroeve S."/>
            <person name="Dejardin A."/>
            <person name="Depamphilis C."/>
            <person name="Detter J."/>
            <person name="Dirks B."/>
            <person name="Dubchak I."/>
            <person name="Duplessis S."/>
            <person name="Ehlting J."/>
            <person name="Ellis B."/>
            <person name="Gendler K."/>
            <person name="Goodstein D."/>
            <person name="Gribskov M."/>
            <person name="Grimwood J."/>
            <person name="Groover A."/>
            <person name="Gunter L."/>
            <person name="Hamberger B."/>
            <person name="Heinze B."/>
            <person name="Helariutta Y."/>
            <person name="Henrissat B."/>
            <person name="Holligan D."/>
            <person name="Holt R."/>
            <person name="Huang W."/>
            <person name="Islam-Faridi N."/>
            <person name="Jones S."/>
            <person name="Jones-Rhoades M."/>
            <person name="Jorgensen R."/>
            <person name="Joshi C."/>
            <person name="Kangasjarvi J."/>
            <person name="Karlsson J."/>
            <person name="Kelleher C."/>
            <person name="Kirkpatrick R."/>
            <person name="Kirst M."/>
            <person name="Kohler A."/>
            <person name="Kalluri U."/>
            <person name="Larimer F."/>
            <person name="Leebens-Mack J."/>
            <person name="Leple J.C."/>
            <person name="Locascio P."/>
            <person name="Lou Y."/>
            <person name="Lucas S."/>
            <person name="Martin F."/>
            <person name="Montanini B."/>
            <person name="Napoli C."/>
            <person name="Nelson D.R."/>
            <person name="Nelson C."/>
            <person name="Nieminen K."/>
            <person name="Nilsson O."/>
            <person name="Pereda V."/>
            <person name="Peter G."/>
            <person name="Philippe R."/>
            <person name="Pilate G."/>
            <person name="Poliakov A."/>
            <person name="Razumovskaya J."/>
            <person name="Richardson P."/>
            <person name="Rinaldi C."/>
            <person name="Ritland K."/>
            <person name="Rouze P."/>
            <person name="Ryaboy D."/>
            <person name="Schmutz J."/>
            <person name="Schrader J."/>
            <person name="Segerman B."/>
            <person name="Shin H."/>
            <person name="Siddiqui A."/>
            <person name="Sterky F."/>
            <person name="Terry A."/>
            <person name="Tsai C.J."/>
            <person name="Uberbacher E."/>
            <person name="Unneberg P."/>
            <person name="Vahala J."/>
            <person name="Wall K."/>
            <person name="Wessler S."/>
            <person name="Yang G."/>
            <person name="Yin T."/>
            <person name="Douglas C."/>
            <person name="Marra M."/>
            <person name="Sandberg G."/>
            <person name="Van de Peer Y."/>
            <person name="Rokhsar D."/>
        </authorList>
    </citation>
    <scope>NUCLEOTIDE SEQUENCE [LARGE SCALE GENOMIC DNA]</scope>
    <source>
        <strain evidence="3">cv. Nisqually</strain>
    </source>
</reference>
<organism evidence="2 3">
    <name type="scientific">Populus trichocarpa</name>
    <name type="common">Western balsam poplar</name>
    <name type="synonym">Populus balsamifera subsp. trichocarpa</name>
    <dbReference type="NCBI Taxonomy" id="3694"/>
    <lineage>
        <taxon>Eukaryota</taxon>
        <taxon>Viridiplantae</taxon>
        <taxon>Streptophyta</taxon>
        <taxon>Embryophyta</taxon>
        <taxon>Tracheophyta</taxon>
        <taxon>Spermatophyta</taxon>
        <taxon>Magnoliopsida</taxon>
        <taxon>eudicotyledons</taxon>
        <taxon>Gunneridae</taxon>
        <taxon>Pentapetalae</taxon>
        <taxon>rosids</taxon>
        <taxon>fabids</taxon>
        <taxon>Malpighiales</taxon>
        <taxon>Salicaceae</taxon>
        <taxon>Saliceae</taxon>
        <taxon>Populus</taxon>
    </lineage>
</organism>
<protein>
    <submittedName>
        <fullName evidence="2">Uncharacterized protein</fullName>
    </submittedName>
</protein>